<dbReference type="EMBL" id="MCHY01000007">
    <property type="protein sequence ID" value="RKD24990.1"/>
    <property type="molecule type" value="Genomic_DNA"/>
</dbReference>
<dbReference type="AlphaFoldDB" id="A0A419SLN8"/>
<evidence type="ECO:0000256" key="3">
    <source>
        <dbReference type="SAM" id="MobiDB-lite"/>
    </source>
</evidence>
<feature type="transmembrane region" description="Helical" evidence="4">
    <location>
        <begin position="397"/>
        <end position="416"/>
    </location>
</feature>
<proteinExistence type="inferred from homology"/>
<keyword evidence="2 4" id="KW-0472">Membrane</keyword>
<dbReference type="RefSeq" id="WP_120188808.1">
    <property type="nucleotide sequence ID" value="NZ_MCHY01000007.1"/>
</dbReference>
<gene>
    <name evidence="5" type="ORF">BEP19_03910</name>
</gene>
<keyword evidence="4" id="KW-0812">Transmembrane</keyword>
<dbReference type="PIRSF" id="PIRSF005690">
    <property type="entry name" value="GerBA"/>
    <property type="match status" value="1"/>
</dbReference>
<name>A0A419SLN8_9BACL</name>
<dbReference type="PANTHER" id="PTHR22550:SF5">
    <property type="entry name" value="LEUCINE ZIPPER PROTEIN 4"/>
    <property type="match status" value="1"/>
</dbReference>
<evidence type="ECO:0000256" key="4">
    <source>
        <dbReference type="SAM" id="Phobius"/>
    </source>
</evidence>
<dbReference type="GO" id="GO:0009847">
    <property type="term" value="P:spore germination"/>
    <property type="evidence" value="ECO:0007669"/>
    <property type="project" value="InterPro"/>
</dbReference>
<sequence length="532" mass="59077">MGRRSSKKKEIVNQLQFQFVEQFKAVPISGRLKENLAQVQAFATDNSDYVIREFRLKDSVAAFVFYVDGLVSGEQVDFALKEMMLLEGGFSQLNSLESRVVAVSQMGQAHQFADVLLGVLSGDTALFVEGNQKASLLGLRGPQMRSVSEPELETAVRGPREGFIENIRINTSLLRRKLKTPFLKMKPMIVGKQSNTDVIITYMEGVVDPALVEEVTKRIEKIDIDAVFESGYIEEFIQDNAHSPFPQLQYTERPDTLAASLLEGRVGIMVDGTPMVLIAPITFWTLLQANEDYYERFKLGTLIRWMRYVFFLMGLLGSSIYIAVTTYHQALLPTSLLLSVAASREQVPFPAVIEAFILEISFEALREAGVRLPKAVGQAVSILGGLVVGQAAVEAGIVSAAMVIVVAGAGIASFTIPRYNMTISIRLLRFIFMILASLFGIYGILVGLIILIGHLANLRSFGVPYLSPISPLSTPDLKDVLWRAPWWMQKERPSFMSLRDTQRMGDELVDEIKRDGGQTGKDIDHDEPKKGE</sequence>
<reference evidence="5 6" key="1">
    <citation type="submission" date="2016-08" db="EMBL/GenBank/DDBJ databases">
        <title>Novel Firmicute Genomes.</title>
        <authorList>
            <person name="Poppleton D.I."/>
            <person name="Gribaldo S."/>
        </authorList>
    </citation>
    <scope>NUCLEOTIDE SEQUENCE [LARGE SCALE GENOMIC DNA]</scope>
    <source>
        <strain evidence="5 6">RAOx-1</strain>
    </source>
</reference>
<dbReference type="InterPro" id="IPR004995">
    <property type="entry name" value="Spore_Ger"/>
</dbReference>
<dbReference type="PANTHER" id="PTHR22550">
    <property type="entry name" value="SPORE GERMINATION PROTEIN"/>
    <property type="match status" value="1"/>
</dbReference>
<evidence type="ECO:0000313" key="6">
    <source>
        <dbReference type="Proteomes" id="UP000284219"/>
    </source>
</evidence>
<dbReference type="InterPro" id="IPR050768">
    <property type="entry name" value="UPF0353/GerABKA_families"/>
</dbReference>
<dbReference type="Pfam" id="PF03323">
    <property type="entry name" value="GerA"/>
    <property type="match status" value="1"/>
</dbReference>
<feature type="transmembrane region" description="Helical" evidence="4">
    <location>
        <begin position="305"/>
        <end position="327"/>
    </location>
</feature>
<evidence type="ECO:0000256" key="2">
    <source>
        <dbReference type="ARBA" id="ARBA00023136"/>
    </source>
</evidence>
<protein>
    <submittedName>
        <fullName evidence="5">Uncharacterized protein</fullName>
    </submittedName>
</protein>
<evidence type="ECO:0000313" key="5">
    <source>
        <dbReference type="EMBL" id="RKD24990.1"/>
    </source>
</evidence>
<dbReference type="Proteomes" id="UP000284219">
    <property type="component" value="Unassembled WGS sequence"/>
</dbReference>
<comment type="similarity">
    <text evidence="1">Belongs to the GerABKA family.</text>
</comment>
<dbReference type="GO" id="GO:0016020">
    <property type="term" value="C:membrane"/>
    <property type="evidence" value="ECO:0007669"/>
    <property type="project" value="InterPro"/>
</dbReference>
<dbReference type="OrthoDB" id="1726708at2"/>
<feature type="transmembrane region" description="Helical" evidence="4">
    <location>
        <begin position="428"/>
        <end position="456"/>
    </location>
</feature>
<accession>A0A419SLN8</accession>
<organism evidence="5 6">
    <name type="scientific">Ammoniphilus oxalaticus</name>
    <dbReference type="NCBI Taxonomy" id="66863"/>
    <lineage>
        <taxon>Bacteria</taxon>
        <taxon>Bacillati</taxon>
        <taxon>Bacillota</taxon>
        <taxon>Bacilli</taxon>
        <taxon>Bacillales</taxon>
        <taxon>Paenibacillaceae</taxon>
        <taxon>Aneurinibacillus group</taxon>
        <taxon>Ammoniphilus</taxon>
    </lineage>
</organism>
<evidence type="ECO:0000256" key="1">
    <source>
        <dbReference type="ARBA" id="ARBA00005278"/>
    </source>
</evidence>
<feature type="region of interest" description="Disordered" evidence="3">
    <location>
        <begin position="509"/>
        <end position="532"/>
    </location>
</feature>
<keyword evidence="6" id="KW-1185">Reference proteome</keyword>
<keyword evidence="4" id="KW-1133">Transmembrane helix</keyword>
<comment type="caution">
    <text evidence="5">The sequence shown here is derived from an EMBL/GenBank/DDBJ whole genome shotgun (WGS) entry which is preliminary data.</text>
</comment>